<protein>
    <submittedName>
        <fullName evidence="2">Uncharacterized protein</fullName>
    </submittedName>
</protein>
<reference evidence="2" key="1">
    <citation type="submission" date="2019-08" db="EMBL/GenBank/DDBJ databases">
        <authorList>
            <person name="Kucharzyk K."/>
            <person name="Murdoch R.W."/>
            <person name="Higgins S."/>
            <person name="Loffler F."/>
        </authorList>
    </citation>
    <scope>NUCLEOTIDE SEQUENCE</scope>
</reference>
<dbReference type="EMBL" id="VSSQ01029537">
    <property type="protein sequence ID" value="MPM79706.1"/>
    <property type="molecule type" value="Genomic_DNA"/>
</dbReference>
<evidence type="ECO:0000313" key="2">
    <source>
        <dbReference type="EMBL" id="MPM79706.1"/>
    </source>
</evidence>
<feature type="region of interest" description="Disordered" evidence="1">
    <location>
        <begin position="253"/>
        <end position="276"/>
    </location>
</feature>
<sequence>MKAQGVEPFLIGIGEFLVKGFSELPVVFLGDGVLGGEPQVLLRIQRVLKAGVDKGTDGNLRVVLALKHGGAFGLGDGERLLLAAPALETQSGDTRFVRHQLHGLIHVAIGVAGHSDGFFPPRYRRTEKGQQNGGAERRPVQNGADGSVGGGPDLRQVIFLLPMAVGGDGGAFDCHAQPLCGIGRVNGHLIPRLVAMTKTQIVVLRFQVHVGLNQFVLNDLPEDAGHFVPIHLHQRHVHFDFFHISRSSFDNSSSGSRPTEFPALPPSDSASGGSVAPFPRRFAAAWREAPPARRQGPPGRRG</sequence>
<proteinExistence type="predicted"/>
<dbReference type="AlphaFoldDB" id="A0A645CRJ6"/>
<organism evidence="2">
    <name type="scientific">bioreactor metagenome</name>
    <dbReference type="NCBI Taxonomy" id="1076179"/>
    <lineage>
        <taxon>unclassified sequences</taxon>
        <taxon>metagenomes</taxon>
        <taxon>ecological metagenomes</taxon>
    </lineage>
</organism>
<evidence type="ECO:0000256" key="1">
    <source>
        <dbReference type="SAM" id="MobiDB-lite"/>
    </source>
</evidence>
<gene>
    <name evidence="2" type="ORF">SDC9_126745</name>
</gene>
<comment type="caution">
    <text evidence="2">The sequence shown here is derived from an EMBL/GenBank/DDBJ whole genome shotgun (WGS) entry which is preliminary data.</text>
</comment>
<feature type="region of interest" description="Disordered" evidence="1">
    <location>
        <begin position="120"/>
        <end position="149"/>
    </location>
</feature>
<name>A0A645CRJ6_9ZZZZ</name>
<accession>A0A645CRJ6</accession>